<dbReference type="Proteomes" id="UP000095283">
    <property type="component" value="Unplaced"/>
</dbReference>
<dbReference type="WBParaSite" id="Hba_12297">
    <property type="protein sequence ID" value="Hba_12297"/>
    <property type="gene ID" value="Hba_12297"/>
</dbReference>
<sequence length="116" mass="13534">MINRTSSTRCLKSRTDEWMGTISVIQQNMRQLWSSLLIIDRDTAINKWSIVDKTQKANWYHLMTATESGSPLPGPQPINHDIRIDMTKTAFNTCDRKKTKYQKYKAQDAVTMYIVY</sequence>
<protein>
    <submittedName>
        <fullName evidence="2">Phospholipase B-like</fullName>
    </submittedName>
</protein>
<proteinExistence type="predicted"/>
<dbReference type="AlphaFoldDB" id="A0A1I7X4I5"/>
<evidence type="ECO:0000313" key="1">
    <source>
        <dbReference type="Proteomes" id="UP000095283"/>
    </source>
</evidence>
<keyword evidence="1" id="KW-1185">Reference proteome</keyword>
<reference evidence="2" key="1">
    <citation type="submission" date="2016-11" db="UniProtKB">
        <authorList>
            <consortium name="WormBaseParasite"/>
        </authorList>
    </citation>
    <scope>IDENTIFICATION</scope>
</reference>
<organism evidence="1 2">
    <name type="scientific">Heterorhabditis bacteriophora</name>
    <name type="common">Entomopathogenic nematode worm</name>
    <dbReference type="NCBI Taxonomy" id="37862"/>
    <lineage>
        <taxon>Eukaryota</taxon>
        <taxon>Metazoa</taxon>
        <taxon>Ecdysozoa</taxon>
        <taxon>Nematoda</taxon>
        <taxon>Chromadorea</taxon>
        <taxon>Rhabditida</taxon>
        <taxon>Rhabditina</taxon>
        <taxon>Rhabditomorpha</taxon>
        <taxon>Strongyloidea</taxon>
        <taxon>Heterorhabditidae</taxon>
        <taxon>Heterorhabditis</taxon>
    </lineage>
</organism>
<accession>A0A1I7X4I5</accession>
<name>A0A1I7X4I5_HETBA</name>
<evidence type="ECO:0000313" key="2">
    <source>
        <dbReference type="WBParaSite" id="Hba_12297"/>
    </source>
</evidence>